<dbReference type="AlphaFoldDB" id="A0A9N7VMG6"/>
<gene>
    <name evidence="2" type="ORF">PLEPLA_LOCUS40130</name>
</gene>
<keyword evidence="3" id="KW-1185">Reference proteome</keyword>
<dbReference type="Proteomes" id="UP001153269">
    <property type="component" value="Unassembled WGS sequence"/>
</dbReference>
<evidence type="ECO:0000313" key="2">
    <source>
        <dbReference type="EMBL" id="CAB1452390.1"/>
    </source>
</evidence>
<sequence length="112" mass="11872">MEVTDCDGSGQDLWDTFLPTAAAAHCVSRELSEKVCGISTGAQMPKSTGKKHKQAAPRTESETNDFRTPPSCAAMIIRAGGSSVTLSCASAACTVGIHRVRGREMRALKWGM</sequence>
<feature type="region of interest" description="Disordered" evidence="1">
    <location>
        <begin position="40"/>
        <end position="67"/>
    </location>
</feature>
<proteinExistence type="predicted"/>
<protein>
    <submittedName>
        <fullName evidence="2">Uncharacterized protein</fullName>
    </submittedName>
</protein>
<evidence type="ECO:0000313" key="3">
    <source>
        <dbReference type="Proteomes" id="UP001153269"/>
    </source>
</evidence>
<accession>A0A9N7VMG6</accession>
<comment type="caution">
    <text evidence="2">The sequence shown here is derived from an EMBL/GenBank/DDBJ whole genome shotgun (WGS) entry which is preliminary data.</text>
</comment>
<evidence type="ECO:0000256" key="1">
    <source>
        <dbReference type="SAM" id="MobiDB-lite"/>
    </source>
</evidence>
<name>A0A9N7VMG6_PLEPL</name>
<reference evidence="2" key="1">
    <citation type="submission" date="2020-03" db="EMBL/GenBank/DDBJ databases">
        <authorList>
            <person name="Weist P."/>
        </authorList>
    </citation>
    <scope>NUCLEOTIDE SEQUENCE</scope>
</reference>
<dbReference type="EMBL" id="CADEAL010004125">
    <property type="protein sequence ID" value="CAB1452390.1"/>
    <property type="molecule type" value="Genomic_DNA"/>
</dbReference>
<organism evidence="2 3">
    <name type="scientific">Pleuronectes platessa</name>
    <name type="common">European plaice</name>
    <dbReference type="NCBI Taxonomy" id="8262"/>
    <lineage>
        <taxon>Eukaryota</taxon>
        <taxon>Metazoa</taxon>
        <taxon>Chordata</taxon>
        <taxon>Craniata</taxon>
        <taxon>Vertebrata</taxon>
        <taxon>Euteleostomi</taxon>
        <taxon>Actinopterygii</taxon>
        <taxon>Neopterygii</taxon>
        <taxon>Teleostei</taxon>
        <taxon>Neoteleostei</taxon>
        <taxon>Acanthomorphata</taxon>
        <taxon>Carangaria</taxon>
        <taxon>Pleuronectiformes</taxon>
        <taxon>Pleuronectoidei</taxon>
        <taxon>Pleuronectidae</taxon>
        <taxon>Pleuronectes</taxon>
    </lineage>
</organism>